<dbReference type="Pfam" id="PF23305">
    <property type="entry name" value="DUF7082"/>
    <property type="match status" value="1"/>
</dbReference>
<name>A0A875SCT0_EENNA</name>
<accession>A0A875SCT0</accession>
<dbReference type="InterPro" id="IPR055509">
    <property type="entry name" value="DUF7082"/>
</dbReference>
<dbReference type="EMBL" id="CP064815">
    <property type="protein sequence ID" value="QPG77249.1"/>
    <property type="molecule type" value="Genomic_DNA"/>
</dbReference>
<keyword evidence="3" id="KW-1185">Reference proteome</keyword>
<reference evidence="2" key="1">
    <citation type="submission" date="2020-10" db="EMBL/GenBank/DDBJ databases">
        <authorList>
            <person name="Roach M.J.R."/>
        </authorList>
    </citation>
    <scope>NUCLEOTIDE SEQUENCE</scope>
    <source>
        <strain evidence="2">CBS 1945</strain>
    </source>
</reference>
<proteinExistence type="predicted"/>
<evidence type="ECO:0000313" key="2">
    <source>
        <dbReference type="EMBL" id="QPG77249.1"/>
    </source>
</evidence>
<dbReference type="AlphaFoldDB" id="A0A875SCT0"/>
<dbReference type="Proteomes" id="UP000662931">
    <property type="component" value="Chromosome 4"/>
</dbReference>
<dbReference type="KEGG" id="bnn:FOA43_004656"/>
<dbReference type="RefSeq" id="XP_038780814.1">
    <property type="nucleotide sequence ID" value="XM_038924886.1"/>
</dbReference>
<dbReference type="OrthoDB" id="1751210at2759"/>
<organism evidence="2 3">
    <name type="scientific">Eeniella nana</name>
    <name type="common">Yeast</name>
    <name type="synonym">Brettanomyces nanus</name>
    <dbReference type="NCBI Taxonomy" id="13502"/>
    <lineage>
        <taxon>Eukaryota</taxon>
        <taxon>Fungi</taxon>
        <taxon>Dikarya</taxon>
        <taxon>Ascomycota</taxon>
        <taxon>Saccharomycotina</taxon>
        <taxon>Pichiomycetes</taxon>
        <taxon>Pichiales</taxon>
        <taxon>Pichiaceae</taxon>
        <taxon>Brettanomyces</taxon>
    </lineage>
</organism>
<protein>
    <recommendedName>
        <fullName evidence="1">DUF7082 domain-containing protein</fullName>
    </recommendedName>
</protein>
<evidence type="ECO:0000313" key="3">
    <source>
        <dbReference type="Proteomes" id="UP000662931"/>
    </source>
</evidence>
<dbReference type="GeneID" id="62198056"/>
<sequence>MHSGPDLGLNSDDLSFPFSDYIDVTSTDGSLQDDRLEALLELSPFLDFPTAFTGVNDKNYFPISSFSSNYLMTRPNNHDMFPPAEACSPSPKLSELASSIYSKSASTHTPESTISPTTLSVSTSSQYPTQDYIHGPPQKSFQDPIQYPFETFIRDSTPDSIQSSLQTLVDLESLKRSNSDPGPEELPNSVQVKYISPYSLVRGFNVGKCGTKPPEEIPHDDLYKFVTCELDVSGASYDCICEPSWSSKESEEMRRIVRIQRIQTKNIVFADFSIVDTSAENSRSDPPENNRNDLLEVSCVRCECADGDEGINGSGFRYYITSVEVIKIVELLVHNTVNQSAKERRRERGRIRSNLAQLWWKDSINRKKWNNTTNHSGRKSENDCKVELAQRIMGYKTRKPRIFNKDVRILDWRSLVPALHRAMQCYHVKVPKVTTPNL</sequence>
<gene>
    <name evidence="2" type="ORF">FOA43_004656</name>
</gene>
<evidence type="ECO:0000259" key="1">
    <source>
        <dbReference type="Pfam" id="PF23305"/>
    </source>
</evidence>
<feature type="domain" description="DUF7082" evidence="1">
    <location>
        <begin position="243"/>
        <end position="421"/>
    </location>
</feature>